<organism evidence="1 2">
    <name type="scientific">Natrialba chahannaoensis JCM 10990</name>
    <dbReference type="NCBI Taxonomy" id="1227492"/>
    <lineage>
        <taxon>Archaea</taxon>
        <taxon>Methanobacteriati</taxon>
        <taxon>Methanobacteriota</taxon>
        <taxon>Stenosarchaea group</taxon>
        <taxon>Halobacteria</taxon>
        <taxon>Halobacteriales</taxon>
        <taxon>Natrialbaceae</taxon>
        <taxon>Natrialba</taxon>
    </lineage>
</organism>
<proteinExistence type="predicted"/>
<evidence type="ECO:0000313" key="1">
    <source>
        <dbReference type="EMBL" id="ELY98224.1"/>
    </source>
</evidence>
<reference evidence="1 2" key="1">
    <citation type="journal article" date="2014" name="PLoS Genet.">
        <title>Phylogenetically driven sequencing of extremely halophilic archaea reveals strategies for static and dynamic osmo-response.</title>
        <authorList>
            <person name="Becker E.A."/>
            <person name="Seitzer P.M."/>
            <person name="Tritt A."/>
            <person name="Larsen D."/>
            <person name="Krusor M."/>
            <person name="Yao A.I."/>
            <person name="Wu D."/>
            <person name="Madern D."/>
            <person name="Eisen J.A."/>
            <person name="Darling A.E."/>
            <person name="Facciotti M.T."/>
        </authorList>
    </citation>
    <scope>NUCLEOTIDE SEQUENCE [LARGE SCALE GENOMIC DNA]</scope>
    <source>
        <strain evidence="1 2">JCM 10990</strain>
    </source>
</reference>
<dbReference type="EMBL" id="AOIN01000064">
    <property type="protein sequence ID" value="ELY98224.1"/>
    <property type="molecule type" value="Genomic_DNA"/>
</dbReference>
<comment type="caution">
    <text evidence="1">The sequence shown here is derived from an EMBL/GenBank/DDBJ whole genome shotgun (WGS) entry which is preliminary data.</text>
</comment>
<evidence type="ECO:0000313" key="2">
    <source>
        <dbReference type="Proteomes" id="UP000011693"/>
    </source>
</evidence>
<name>M0AI24_9EURY</name>
<dbReference type="AlphaFoldDB" id="M0AI24"/>
<gene>
    <name evidence="1" type="ORF">C482_11917</name>
</gene>
<keyword evidence="2" id="KW-1185">Reference proteome</keyword>
<accession>M0AI24</accession>
<sequence length="134" mass="14740">MISTGVTAWGAGCLSIDRAGPVDFQLMNVTGETQHVAVTISEHDGKTVLSESYEVGERKPNGEATVIREEKFVEARNDDRFAIDVELSSGESAESGFQVMCMGRDNAMELFVAEIREYPEKGDTYFEFEQSVCG</sequence>
<protein>
    <submittedName>
        <fullName evidence="1">Uncharacterized protein</fullName>
    </submittedName>
</protein>
<dbReference type="Proteomes" id="UP000011693">
    <property type="component" value="Unassembled WGS sequence"/>
</dbReference>